<accession>A0A150J4P5</accession>
<dbReference type="Proteomes" id="UP000075398">
    <property type="component" value="Unassembled WGS sequence"/>
</dbReference>
<evidence type="ECO:0000313" key="1">
    <source>
        <dbReference type="EMBL" id="KYC52217.1"/>
    </source>
</evidence>
<evidence type="ECO:0000313" key="2">
    <source>
        <dbReference type="Proteomes" id="UP000075398"/>
    </source>
</evidence>
<proteinExistence type="predicted"/>
<sequence>MPFWLWLGGPVGTRTITERLGKIGESKTMGKPNRKWNAYAVAQRYRQEAGQYKAAGDFEEAEYMEQQADRLELQEQYNKRNKYCIEE</sequence>
<dbReference type="EMBL" id="LNGC01000030">
    <property type="protein sequence ID" value="KYC52217.1"/>
    <property type="molecule type" value="Genomic_DNA"/>
</dbReference>
<name>A0A150J4P5_9EURY</name>
<organism evidence="1 2">
    <name type="scientific">Candidatus Methanofastidiosum methylothiophilum</name>
    <dbReference type="NCBI Taxonomy" id="1705564"/>
    <lineage>
        <taxon>Archaea</taxon>
        <taxon>Methanobacteriati</taxon>
        <taxon>Methanobacteriota</taxon>
        <taxon>Stenosarchaea group</taxon>
        <taxon>Candidatus Methanofastidiosia</taxon>
        <taxon>Candidatus Methanofastidiosales</taxon>
        <taxon>Candidatus Methanofastidiosaceae</taxon>
        <taxon>Candidatus Methanofastidiosum</taxon>
    </lineage>
</organism>
<protein>
    <recommendedName>
        <fullName evidence="3">DUF4167 domain-containing protein</fullName>
    </recommendedName>
</protein>
<evidence type="ECO:0008006" key="3">
    <source>
        <dbReference type="Google" id="ProtNLM"/>
    </source>
</evidence>
<gene>
    <name evidence="1" type="ORF">AMQ22_00944</name>
</gene>
<comment type="caution">
    <text evidence="1">The sequence shown here is derived from an EMBL/GenBank/DDBJ whole genome shotgun (WGS) entry which is preliminary data.</text>
</comment>
<dbReference type="AlphaFoldDB" id="A0A150J4P5"/>
<reference evidence="1 2" key="1">
    <citation type="journal article" date="2016" name="ISME J.">
        <title>Chasing the elusive Euryarchaeota class WSA2: genomes reveal a uniquely fastidious methyl-reducing methanogen.</title>
        <authorList>
            <person name="Nobu M.K."/>
            <person name="Narihiro T."/>
            <person name="Kuroda K."/>
            <person name="Mei R."/>
            <person name="Liu W.T."/>
        </authorList>
    </citation>
    <scope>NUCLEOTIDE SEQUENCE [LARGE SCALE GENOMIC DNA]</scope>
    <source>
        <strain evidence="1">U1lsi0528_Bin055</strain>
    </source>
</reference>